<evidence type="ECO:0000313" key="2">
    <source>
        <dbReference type="Proteomes" id="UP000499080"/>
    </source>
</evidence>
<accession>A0A4Y2P6W7</accession>
<organism evidence="1 2">
    <name type="scientific">Araneus ventricosus</name>
    <name type="common">Orbweaver spider</name>
    <name type="synonym">Epeira ventricosa</name>
    <dbReference type="NCBI Taxonomy" id="182803"/>
    <lineage>
        <taxon>Eukaryota</taxon>
        <taxon>Metazoa</taxon>
        <taxon>Ecdysozoa</taxon>
        <taxon>Arthropoda</taxon>
        <taxon>Chelicerata</taxon>
        <taxon>Arachnida</taxon>
        <taxon>Araneae</taxon>
        <taxon>Araneomorphae</taxon>
        <taxon>Entelegynae</taxon>
        <taxon>Araneoidea</taxon>
        <taxon>Araneidae</taxon>
        <taxon>Araneus</taxon>
    </lineage>
</organism>
<dbReference type="Proteomes" id="UP000499080">
    <property type="component" value="Unassembled WGS sequence"/>
</dbReference>
<proteinExistence type="predicted"/>
<gene>
    <name evidence="1" type="ORF">AVEN_107080_1</name>
</gene>
<comment type="caution">
    <text evidence="1">The sequence shown here is derived from an EMBL/GenBank/DDBJ whole genome shotgun (WGS) entry which is preliminary data.</text>
</comment>
<dbReference type="AlphaFoldDB" id="A0A4Y2P6W7"/>
<sequence length="157" mass="17392">MSKNVFQKRLQNDRQVMFGYQKGESPDIWNESESVRSSKGVPLNALPPVSTCGNQLDGASSVFAVESEMWNAGHLDPSKIMEYTDILNRSEELSHSEGDLPVCEIRPLVSITTTEDVPGPSRVQNISEELSEVRSDLPVCETVLLFLPMLTPKVSLL</sequence>
<dbReference type="EMBL" id="BGPR01010407">
    <property type="protein sequence ID" value="GBN46007.1"/>
    <property type="molecule type" value="Genomic_DNA"/>
</dbReference>
<name>A0A4Y2P6W7_ARAVE</name>
<protein>
    <submittedName>
        <fullName evidence="1">Uncharacterized protein</fullName>
    </submittedName>
</protein>
<keyword evidence="2" id="KW-1185">Reference proteome</keyword>
<evidence type="ECO:0000313" key="1">
    <source>
        <dbReference type="EMBL" id="GBN46007.1"/>
    </source>
</evidence>
<reference evidence="1 2" key="1">
    <citation type="journal article" date="2019" name="Sci. Rep.">
        <title>Orb-weaving spider Araneus ventricosus genome elucidates the spidroin gene catalogue.</title>
        <authorList>
            <person name="Kono N."/>
            <person name="Nakamura H."/>
            <person name="Ohtoshi R."/>
            <person name="Moran D.A.P."/>
            <person name="Shinohara A."/>
            <person name="Yoshida Y."/>
            <person name="Fujiwara M."/>
            <person name="Mori M."/>
            <person name="Tomita M."/>
            <person name="Arakawa K."/>
        </authorList>
    </citation>
    <scope>NUCLEOTIDE SEQUENCE [LARGE SCALE GENOMIC DNA]</scope>
</reference>